<dbReference type="PANTHER" id="PTHR45775">
    <property type="entry name" value="RAD, GEM/KIR FAMILY MEMBER 2, ISOFORM C"/>
    <property type="match status" value="1"/>
</dbReference>
<evidence type="ECO:0008006" key="6">
    <source>
        <dbReference type="Google" id="ProtNLM"/>
    </source>
</evidence>
<evidence type="ECO:0000256" key="3">
    <source>
        <dbReference type="SAM" id="MobiDB-lite"/>
    </source>
</evidence>
<reference evidence="4" key="1">
    <citation type="submission" date="2022-08" db="UniProtKB">
        <authorList>
            <consortium name="EnsemblMetazoa"/>
        </authorList>
    </citation>
    <scope>IDENTIFICATION</scope>
    <source>
        <strain evidence="4">05x7-T-G4-1.051#20</strain>
    </source>
</reference>
<feature type="compositionally biased region" description="Basic and acidic residues" evidence="3">
    <location>
        <begin position="66"/>
        <end position="75"/>
    </location>
</feature>
<dbReference type="SMART" id="SM00173">
    <property type="entry name" value="RAS"/>
    <property type="match status" value="1"/>
</dbReference>
<dbReference type="Gene3D" id="3.40.50.300">
    <property type="entry name" value="P-loop containing nucleotide triphosphate hydrolases"/>
    <property type="match status" value="1"/>
</dbReference>
<feature type="region of interest" description="Disordered" evidence="3">
    <location>
        <begin position="126"/>
        <end position="162"/>
    </location>
</feature>
<dbReference type="Pfam" id="PF00071">
    <property type="entry name" value="Ras"/>
    <property type="match status" value="1"/>
</dbReference>
<dbReference type="PANTHER" id="PTHR45775:SF6">
    <property type="entry name" value="RAD, GEM_KIR FAMILY MEMBER 2, ISOFORM C"/>
    <property type="match status" value="1"/>
</dbReference>
<feature type="region of interest" description="Disordered" evidence="3">
    <location>
        <begin position="56"/>
        <end position="82"/>
    </location>
</feature>
<dbReference type="GO" id="GO:0005525">
    <property type="term" value="F:GTP binding"/>
    <property type="evidence" value="ECO:0007669"/>
    <property type="project" value="InterPro"/>
</dbReference>
<dbReference type="PROSITE" id="PS51421">
    <property type="entry name" value="RAS"/>
    <property type="match status" value="1"/>
</dbReference>
<dbReference type="OrthoDB" id="5239715at2759"/>
<dbReference type="InterPro" id="IPR051641">
    <property type="entry name" value="RGK_GTP-binding_reg"/>
</dbReference>
<evidence type="ECO:0000313" key="5">
    <source>
        <dbReference type="Proteomes" id="UP000005408"/>
    </source>
</evidence>
<feature type="compositionally biased region" description="Polar residues" evidence="3">
    <location>
        <begin position="153"/>
        <end position="162"/>
    </location>
</feature>
<evidence type="ECO:0000313" key="4">
    <source>
        <dbReference type="EnsemblMetazoa" id="G21227.1:cds"/>
    </source>
</evidence>
<evidence type="ECO:0000256" key="1">
    <source>
        <dbReference type="ARBA" id="ARBA00008846"/>
    </source>
</evidence>
<dbReference type="GO" id="GO:0005886">
    <property type="term" value="C:plasma membrane"/>
    <property type="evidence" value="ECO:0007669"/>
    <property type="project" value="TreeGrafter"/>
</dbReference>
<accession>A0A8W8JX96</accession>
<dbReference type="PRINTS" id="PR00449">
    <property type="entry name" value="RASTRNSFRMNG"/>
</dbReference>
<dbReference type="GO" id="GO:0003924">
    <property type="term" value="F:GTPase activity"/>
    <property type="evidence" value="ECO:0007669"/>
    <property type="project" value="InterPro"/>
</dbReference>
<dbReference type="Proteomes" id="UP000005408">
    <property type="component" value="Unassembled WGS sequence"/>
</dbReference>
<dbReference type="OMA" id="EFWDARV"/>
<comment type="similarity">
    <text evidence="1">Belongs to the small GTPase superfamily. RGK family.</text>
</comment>
<keyword evidence="2" id="KW-0597">Phosphoprotein</keyword>
<dbReference type="SMART" id="SM00175">
    <property type="entry name" value="RAB"/>
    <property type="match status" value="1"/>
</dbReference>
<organism evidence="4 5">
    <name type="scientific">Magallana gigas</name>
    <name type="common">Pacific oyster</name>
    <name type="synonym">Crassostrea gigas</name>
    <dbReference type="NCBI Taxonomy" id="29159"/>
    <lineage>
        <taxon>Eukaryota</taxon>
        <taxon>Metazoa</taxon>
        <taxon>Spiralia</taxon>
        <taxon>Lophotrochozoa</taxon>
        <taxon>Mollusca</taxon>
        <taxon>Bivalvia</taxon>
        <taxon>Autobranchia</taxon>
        <taxon>Pteriomorphia</taxon>
        <taxon>Ostreida</taxon>
        <taxon>Ostreoidea</taxon>
        <taxon>Ostreidae</taxon>
        <taxon>Magallana</taxon>
    </lineage>
</organism>
<keyword evidence="5" id="KW-1185">Reference proteome</keyword>
<dbReference type="SMART" id="SM00174">
    <property type="entry name" value="RHO"/>
    <property type="match status" value="1"/>
</dbReference>
<dbReference type="EnsemblMetazoa" id="G21227.1">
    <property type="protein sequence ID" value="G21227.1:cds"/>
    <property type="gene ID" value="G21227"/>
</dbReference>
<dbReference type="AlphaFoldDB" id="A0A8W8JX96"/>
<protein>
    <recommendedName>
        <fullName evidence="6">GTP-binding protein RAD</fullName>
    </recommendedName>
</protein>
<proteinExistence type="inferred from homology"/>
<dbReference type="PROSITE" id="PS51419">
    <property type="entry name" value="RAB"/>
    <property type="match status" value="1"/>
</dbReference>
<dbReference type="SUPFAM" id="SSF52540">
    <property type="entry name" value="P-loop containing nucleoside triphosphate hydrolases"/>
    <property type="match status" value="1"/>
</dbReference>
<dbReference type="InterPro" id="IPR027417">
    <property type="entry name" value="P-loop_NTPase"/>
</dbReference>
<dbReference type="GO" id="GO:0005246">
    <property type="term" value="F:calcium channel regulator activity"/>
    <property type="evidence" value="ECO:0007669"/>
    <property type="project" value="TreeGrafter"/>
</dbReference>
<sequence length="374" mass="42697">MTKKNPTIDVDVDATLEEAKSVLSTQSNLMESTIFSESKKNFLKVFRCSRTSVSAPQSRSSSIRKIRADDNEQTRERRRNSLPLDCCKTNTLPFSGVGSHKRAWSRENFQRVRSFKLTSKGLVNHGDSFRNRERNKLSSSSGSFKRNKRQRLPSETSIDTDSSGSYTNEYYRIAILGAHSVGKTALMNQFSTSEYIGGQDATDNSVSMNVSVLLDGEESSLEFWDARVDEDVGESFFDAFIFVFSVDDVETFERAEEAMHRLRHDLGSDRPIVLVANKIDLVRNRKVTSEEAKHVANQHDAKYVETSVTLHHHVDELLVGIIRQIRKQLNVTFPDISSLFNKKQKYTKGPRNFLKRILRLNKKNKEPVENVIEY</sequence>
<evidence type="ECO:0000256" key="2">
    <source>
        <dbReference type="ARBA" id="ARBA00022553"/>
    </source>
</evidence>
<feature type="compositionally biased region" description="Basic and acidic residues" evidence="3">
    <location>
        <begin position="127"/>
        <end position="136"/>
    </location>
</feature>
<name>A0A8W8JX96_MAGGI</name>
<dbReference type="InterPro" id="IPR001806">
    <property type="entry name" value="Small_GTPase"/>
</dbReference>